<evidence type="ECO:0000256" key="7">
    <source>
        <dbReference type="ARBA" id="ARBA00023136"/>
    </source>
</evidence>
<feature type="transmembrane region" description="Helical" evidence="8">
    <location>
        <begin position="37"/>
        <end position="60"/>
    </location>
</feature>
<evidence type="ECO:0000256" key="2">
    <source>
        <dbReference type="ARBA" id="ARBA00007776"/>
    </source>
</evidence>
<feature type="transmembrane region" description="Helical" evidence="8">
    <location>
        <begin position="136"/>
        <end position="156"/>
    </location>
</feature>
<evidence type="ECO:0000256" key="8">
    <source>
        <dbReference type="SAM" id="Phobius"/>
    </source>
</evidence>
<dbReference type="InterPro" id="IPR007227">
    <property type="entry name" value="Cell_shape_determining_MreD"/>
</dbReference>
<evidence type="ECO:0000256" key="1">
    <source>
        <dbReference type="ARBA" id="ARBA00004651"/>
    </source>
</evidence>
<protein>
    <submittedName>
        <fullName evidence="9">Rod shape-determining protein MreD</fullName>
    </submittedName>
</protein>
<gene>
    <name evidence="9" type="primary">mreD</name>
    <name evidence="9" type="ORF">FJY75_08570</name>
</gene>
<evidence type="ECO:0000256" key="3">
    <source>
        <dbReference type="ARBA" id="ARBA00022475"/>
    </source>
</evidence>
<sequence>MVCARYLVAIFAAFLLEGAVASRLAVGGAHPDLGLALVVYAGLFHGRPLGVGVGFLVGLLRGCLEPEWFGLEALLLPWVGFAAGSTSNVLNRSHPILQGILIAALLLLHDLARAGVLAGASPAGALALWVSEAPGTALYTALVVPPAVLWLPRLLAGRGGRALR</sequence>
<keyword evidence="3" id="KW-1003">Cell membrane</keyword>
<dbReference type="NCBIfam" id="TIGR03426">
    <property type="entry name" value="shape_MreD"/>
    <property type="match status" value="1"/>
</dbReference>
<keyword evidence="6 8" id="KW-1133">Transmembrane helix</keyword>
<organism evidence="9 10">
    <name type="scientific">Eiseniibacteriota bacterium</name>
    <dbReference type="NCBI Taxonomy" id="2212470"/>
    <lineage>
        <taxon>Bacteria</taxon>
        <taxon>Candidatus Eiseniibacteriota</taxon>
    </lineage>
</organism>
<dbReference type="Proteomes" id="UP000748308">
    <property type="component" value="Unassembled WGS sequence"/>
</dbReference>
<dbReference type="Pfam" id="PF04093">
    <property type="entry name" value="MreD"/>
    <property type="match status" value="1"/>
</dbReference>
<evidence type="ECO:0000313" key="10">
    <source>
        <dbReference type="Proteomes" id="UP000748308"/>
    </source>
</evidence>
<comment type="subcellular location">
    <subcellularLocation>
        <location evidence="1">Cell membrane</location>
        <topology evidence="1">Multi-pass membrane protein</topology>
    </subcellularLocation>
</comment>
<proteinExistence type="inferred from homology"/>
<reference evidence="9" key="1">
    <citation type="submission" date="2019-03" db="EMBL/GenBank/DDBJ databases">
        <title>Lake Tanganyika Metagenome-Assembled Genomes (MAGs).</title>
        <authorList>
            <person name="Tran P."/>
        </authorList>
    </citation>
    <scope>NUCLEOTIDE SEQUENCE</scope>
    <source>
        <strain evidence="9">M_DeepCast_400m_m2_100</strain>
    </source>
</reference>
<dbReference type="GO" id="GO:0008360">
    <property type="term" value="P:regulation of cell shape"/>
    <property type="evidence" value="ECO:0007669"/>
    <property type="project" value="UniProtKB-KW"/>
</dbReference>
<keyword evidence="5" id="KW-0133">Cell shape</keyword>
<evidence type="ECO:0000256" key="5">
    <source>
        <dbReference type="ARBA" id="ARBA00022960"/>
    </source>
</evidence>
<evidence type="ECO:0000313" key="9">
    <source>
        <dbReference type="EMBL" id="MBM3317894.1"/>
    </source>
</evidence>
<dbReference type="GO" id="GO:0005886">
    <property type="term" value="C:plasma membrane"/>
    <property type="evidence" value="ECO:0007669"/>
    <property type="project" value="UniProtKB-SubCell"/>
</dbReference>
<evidence type="ECO:0000256" key="6">
    <source>
        <dbReference type="ARBA" id="ARBA00022989"/>
    </source>
</evidence>
<comment type="caution">
    <text evidence="9">The sequence shown here is derived from an EMBL/GenBank/DDBJ whole genome shotgun (WGS) entry which is preliminary data.</text>
</comment>
<dbReference type="EMBL" id="VGIY01000212">
    <property type="protein sequence ID" value="MBM3317894.1"/>
    <property type="molecule type" value="Genomic_DNA"/>
</dbReference>
<keyword evidence="7 8" id="KW-0472">Membrane</keyword>
<keyword evidence="4 8" id="KW-0812">Transmembrane</keyword>
<accession>A0A938BMD0</accession>
<dbReference type="AlphaFoldDB" id="A0A938BMD0"/>
<comment type="similarity">
    <text evidence="2">Belongs to the MreD family.</text>
</comment>
<name>A0A938BMD0_UNCEI</name>
<evidence type="ECO:0000256" key="4">
    <source>
        <dbReference type="ARBA" id="ARBA00022692"/>
    </source>
</evidence>